<accession>A0A7W8HJB9</accession>
<keyword evidence="1" id="KW-1133">Transmembrane helix</keyword>
<dbReference type="AlphaFoldDB" id="A0A7W8HJB9"/>
<proteinExistence type="predicted"/>
<evidence type="ECO:0000256" key="1">
    <source>
        <dbReference type="SAM" id="Phobius"/>
    </source>
</evidence>
<keyword evidence="1" id="KW-0812">Transmembrane</keyword>
<dbReference type="RefSeq" id="WP_183969178.1">
    <property type="nucleotide sequence ID" value="NZ_BAABEW010000007.1"/>
</dbReference>
<feature type="transmembrane region" description="Helical" evidence="1">
    <location>
        <begin position="34"/>
        <end position="56"/>
    </location>
</feature>
<keyword evidence="3" id="KW-1185">Reference proteome</keyword>
<dbReference type="EMBL" id="JACHGB010000006">
    <property type="protein sequence ID" value="MBB5273003.1"/>
    <property type="molecule type" value="Genomic_DNA"/>
</dbReference>
<reference evidence="2 3" key="1">
    <citation type="submission" date="2020-08" db="EMBL/GenBank/DDBJ databases">
        <title>Genomic Encyclopedia of Type Strains, Phase IV (KMG-IV): sequencing the most valuable type-strain genomes for metagenomic binning, comparative biology and taxonomic classification.</title>
        <authorList>
            <person name="Goeker M."/>
        </authorList>
    </citation>
    <scope>NUCLEOTIDE SEQUENCE [LARGE SCALE GENOMIC DNA]</scope>
    <source>
        <strain evidence="2 3">DSM 29781</strain>
    </source>
</reference>
<dbReference type="Proteomes" id="UP000532440">
    <property type="component" value="Unassembled WGS sequence"/>
</dbReference>
<comment type="caution">
    <text evidence="2">The sequence shown here is derived from an EMBL/GenBank/DDBJ whole genome shotgun (WGS) entry which is preliminary data.</text>
</comment>
<gene>
    <name evidence="2" type="ORF">HNQ70_003031</name>
</gene>
<sequence>MSIGTITAAAVALGLLASVGLLLAGMPRRSFLKAWPVASALLFTLLLGASTVMRFAGMRVG</sequence>
<organism evidence="2 3">
    <name type="scientific">Quisquiliibacterium transsilvanicum</name>
    <dbReference type="NCBI Taxonomy" id="1549638"/>
    <lineage>
        <taxon>Bacteria</taxon>
        <taxon>Pseudomonadati</taxon>
        <taxon>Pseudomonadota</taxon>
        <taxon>Betaproteobacteria</taxon>
        <taxon>Burkholderiales</taxon>
        <taxon>Burkholderiaceae</taxon>
        <taxon>Quisquiliibacterium</taxon>
    </lineage>
</organism>
<evidence type="ECO:0000313" key="3">
    <source>
        <dbReference type="Proteomes" id="UP000532440"/>
    </source>
</evidence>
<evidence type="ECO:0000313" key="2">
    <source>
        <dbReference type="EMBL" id="MBB5273003.1"/>
    </source>
</evidence>
<keyword evidence="1" id="KW-0472">Membrane</keyword>
<protein>
    <submittedName>
        <fullName evidence="2">Uncharacterized protein</fullName>
    </submittedName>
</protein>
<name>A0A7W8HJB9_9BURK</name>